<dbReference type="PANTHER" id="PTHR45398">
    <property type="match status" value="1"/>
</dbReference>
<dbReference type="Pfam" id="PF00668">
    <property type="entry name" value="Condensation"/>
    <property type="match status" value="1"/>
</dbReference>
<evidence type="ECO:0000313" key="3">
    <source>
        <dbReference type="EMBL" id="KAK5626543.1"/>
    </source>
</evidence>
<protein>
    <recommendedName>
        <fullName evidence="2">Condensation domain-containing protein</fullName>
    </recommendedName>
</protein>
<dbReference type="EMBL" id="JAWHQM010000003">
    <property type="protein sequence ID" value="KAK5626543.1"/>
    <property type="molecule type" value="Genomic_DNA"/>
</dbReference>
<comment type="similarity">
    <text evidence="1">Belongs to the NRP synthetase family.</text>
</comment>
<dbReference type="Gene3D" id="3.40.50.980">
    <property type="match status" value="1"/>
</dbReference>
<keyword evidence="4" id="KW-1185">Reference proteome</keyword>
<feature type="domain" description="Condensation" evidence="2">
    <location>
        <begin position="61"/>
        <end position="256"/>
    </location>
</feature>
<name>A0AAN7Z4B1_9PEZI</name>
<reference evidence="3 4" key="1">
    <citation type="submission" date="2023-10" db="EMBL/GenBank/DDBJ databases">
        <title>Draft genome sequence of Xylaria bambusicola isolate GMP-LS, the root and basal stem rot pathogen of sugarcane in Indonesia.</title>
        <authorList>
            <person name="Selvaraj P."/>
            <person name="Muralishankar V."/>
            <person name="Muruganantham S."/>
            <person name="Sp S."/>
            <person name="Haryani S."/>
            <person name="Lau K.J.X."/>
            <person name="Naqvi N.I."/>
        </authorList>
    </citation>
    <scope>NUCLEOTIDE SEQUENCE [LARGE SCALE GENOMIC DNA]</scope>
    <source>
        <strain evidence="3">GMP-LS</strain>
    </source>
</reference>
<proteinExistence type="inferred from homology"/>
<sequence>MKHYVGFLESLDESSMIEAWKDLLDGSNKLHFPPRKSPDYKPFTDRSTRTLTARAFGGPSWRSDQTAVLRAAWMLTIARHQHAISDGETVCFGTVLSGRAMTVLGFEEVAGPMILSVPVVEIVKKAEPLSEFLGRIREKYVRAMDCSSLGLKKIKSIGPDQASACNFNSLFIIQSEENEEDFLQRERIEGISFLEQDLHHPYGLVFECSSTATGVSFSASYDSALLDEVTVSRLLDHFGTTFEHLTELHCSSTAKVSDALSRMSSDAETSLIEAWNEPSAAPDCLLHERFGAIAQRWPTRDAVFAHDRSLTYEKLDEESSSLAHKLIGLGVQADPWCRFASRRAATWLLPYLPFSRLEEHMFQFRQIIRANGRNTS</sequence>
<evidence type="ECO:0000256" key="1">
    <source>
        <dbReference type="ARBA" id="ARBA00029454"/>
    </source>
</evidence>
<dbReference type="InterPro" id="IPR001242">
    <property type="entry name" value="Condensation_dom"/>
</dbReference>
<organism evidence="3 4">
    <name type="scientific">Xylaria bambusicola</name>
    <dbReference type="NCBI Taxonomy" id="326684"/>
    <lineage>
        <taxon>Eukaryota</taxon>
        <taxon>Fungi</taxon>
        <taxon>Dikarya</taxon>
        <taxon>Ascomycota</taxon>
        <taxon>Pezizomycotina</taxon>
        <taxon>Sordariomycetes</taxon>
        <taxon>Xylariomycetidae</taxon>
        <taxon>Xylariales</taxon>
        <taxon>Xylariaceae</taxon>
        <taxon>Xylaria</taxon>
    </lineage>
</organism>
<accession>A0AAN7Z4B1</accession>
<dbReference type="Proteomes" id="UP001305414">
    <property type="component" value="Unassembled WGS sequence"/>
</dbReference>
<dbReference type="SUPFAM" id="SSF52777">
    <property type="entry name" value="CoA-dependent acyltransferases"/>
    <property type="match status" value="1"/>
</dbReference>
<dbReference type="PANTHER" id="PTHR45398:SF1">
    <property type="entry name" value="ENZYME, PUTATIVE (JCVI)-RELATED"/>
    <property type="match status" value="1"/>
</dbReference>
<dbReference type="SUPFAM" id="SSF56801">
    <property type="entry name" value="Acetyl-CoA synthetase-like"/>
    <property type="match status" value="1"/>
</dbReference>
<gene>
    <name evidence="3" type="ORF">RRF57_002258</name>
</gene>
<dbReference type="AlphaFoldDB" id="A0AAN7Z4B1"/>
<dbReference type="Gene3D" id="3.30.559.30">
    <property type="entry name" value="Nonribosomal peptide synthetase, condensation domain"/>
    <property type="match status" value="1"/>
</dbReference>
<evidence type="ECO:0000259" key="2">
    <source>
        <dbReference type="Pfam" id="PF00668"/>
    </source>
</evidence>
<evidence type="ECO:0000313" key="4">
    <source>
        <dbReference type="Proteomes" id="UP001305414"/>
    </source>
</evidence>
<dbReference type="GO" id="GO:0003824">
    <property type="term" value="F:catalytic activity"/>
    <property type="evidence" value="ECO:0007669"/>
    <property type="project" value="InterPro"/>
</dbReference>
<comment type="caution">
    <text evidence="3">The sequence shown here is derived from an EMBL/GenBank/DDBJ whole genome shotgun (WGS) entry which is preliminary data.</text>
</comment>